<feature type="compositionally biased region" description="Polar residues" evidence="10">
    <location>
        <begin position="109"/>
        <end position="136"/>
    </location>
</feature>
<feature type="region of interest" description="Disordered" evidence="10">
    <location>
        <begin position="395"/>
        <end position="444"/>
    </location>
</feature>
<dbReference type="GO" id="GO:0050265">
    <property type="term" value="F:RNA uridylyltransferase activity"/>
    <property type="evidence" value="ECO:0007669"/>
    <property type="project" value="TreeGrafter"/>
</dbReference>
<name>A0A6A6TAG9_9PLEO</name>
<dbReference type="SUPFAM" id="SSF81301">
    <property type="entry name" value="Nucleotidyltransferase"/>
    <property type="match status" value="1"/>
</dbReference>
<comment type="cofactor">
    <cofactor evidence="1">
        <name>Mn(2+)</name>
        <dbReference type="ChEBI" id="CHEBI:29035"/>
    </cofactor>
</comment>
<feature type="domain" description="PAP-associated" evidence="11">
    <location>
        <begin position="587"/>
        <end position="665"/>
    </location>
</feature>
<dbReference type="InterPro" id="IPR043519">
    <property type="entry name" value="NT_sf"/>
</dbReference>
<dbReference type="InterPro" id="IPR002058">
    <property type="entry name" value="PAP_assoc"/>
</dbReference>
<dbReference type="Gene3D" id="1.10.1410.10">
    <property type="match status" value="1"/>
</dbReference>
<feature type="compositionally biased region" description="Basic residues" evidence="10">
    <location>
        <begin position="41"/>
        <end position="50"/>
    </location>
</feature>
<sequence>MASSSTDKPGSLENQLRSMILQNVSISDGQVGPNPPTSPRGPRHQNRRQFARNGNHYSQRPPQSPQYQSNQQDQSSAYESSFPTIGGAKNHAQKGKGNRNGSAHLATDGMSNSAQSFQAPQQSRGGLQRQHPSPRQQPGHFFPNQGHPMQAPKILQRPQQRQVPQHGPPPSPQQAQYQNLTLYNRPNHYPENPMIQVDYLDRLAAHEIPKVEISFPELEEKEAFRKLLEGICKEAVSQGYSGDMETISLVGFGSLASGFATPGSDMDLAIVPKWKDHVDDQKIEIHRDIPRLLEKAVLECKMGGRLLTRTRVPILKVCQQPNGELYEALYEERKKWDELSEEEQYPQAPAPQESPTADSTPDTKEAVEDAKEQSPISFEDASSSFELVDTLLANAEPSKKASRPRNPKLPTSPASKDNPSQDSKKDSKDHKPPDRPHDRPWLREKVLGPLDFPKSGVGIQCDINFSNPLGIHNTHLLRCYSLCDPRVRPLVLFVKSWAKRRKINSSYSGTLSSYGWVLMVLHYLVNIAQPPVCPNLQLCWRPPTDLKGLEAMFKETSIAGYTVRFWRNEDEILREAQAGHLTNNRESLGSLLRGFFQYFATPSQGYGPRLPAFHWMHEALSLRTPGGIKLKQDKGWTAARKTMVEGKEVRQRYLFAIEDPFELDHNVARTVTHNGIVAIRDEFRRAWRILGQVGRGQAVEGGVFDEVVEVVREDGPGTALEQGVGEREKEKVGETTGENTDKDAAVKALADAEGSAVHDTVGGDTEQQQQADEREKLSAATA</sequence>
<protein>
    <recommendedName>
        <fullName evidence="5">polynucleotide adenylyltransferase</fullName>
        <ecNumber evidence="5">2.7.7.19</ecNumber>
    </recommendedName>
</protein>
<evidence type="ECO:0000256" key="8">
    <source>
        <dbReference type="ARBA" id="ARBA00022723"/>
    </source>
</evidence>
<feature type="region of interest" description="Disordered" evidence="10">
    <location>
        <begin position="1"/>
        <end position="175"/>
    </location>
</feature>
<keyword evidence="6" id="KW-0963">Cytoplasm</keyword>
<keyword evidence="8" id="KW-0479">Metal-binding</keyword>
<evidence type="ECO:0000256" key="3">
    <source>
        <dbReference type="ARBA" id="ARBA00004496"/>
    </source>
</evidence>
<gene>
    <name evidence="13" type="ORF">K491DRAFT_692537</name>
</gene>
<evidence type="ECO:0000256" key="9">
    <source>
        <dbReference type="ARBA" id="ARBA00022842"/>
    </source>
</evidence>
<dbReference type="GO" id="GO:0046872">
    <property type="term" value="F:metal ion binding"/>
    <property type="evidence" value="ECO:0007669"/>
    <property type="project" value="UniProtKB-KW"/>
</dbReference>
<dbReference type="GO" id="GO:0005737">
    <property type="term" value="C:cytoplasm"/>
    <property type="evidence" value="ECO:0007669"/>
    <property type="project" value="UniProtKB-SubCell"/>
</dbReference>
<dbReference type="InterPro" id="IPR054708">
    <property type="entry name" value="MTPAP-like_central"/>
</dbReference>
<feature type="domain" description="Poly(A) RNA polymerase mitochondrial-like central palm" evidence="12">
    <location>
        <begin position="213"/>
        <end position="322"/>
    </location>
</feature>
<comment type="similarity">
    <text evidence="4">Belongs to the DNA polymerase type-B-like family.</text>
</comment>
<dbReference type="EC" id="2.7.7.19" evidence="5"/>
<feature type="domain" description="Poly(A) RNA polymerase mitochondrial-like central palm" evidence="12">
    <location>
        <begin position="455"/>
        <end position="481"/>
    </location>
</feature>
<dbReference type="Pfam" id="PF22600">
    <property type="entry name" value="MTPAP-like_central"/>
    <property type="match status" value="2"/>
</dbReference>
<feature type="compositionally biased region" description="Basic and acidic residues" evidence="10">
    <location>
        <begin position="361"/>
        <end position="372"/>
    </location>
</feature>
<evidence type="ECO:0000256" key="4">
    <source>
        <dbReference type="ARBA" id="ARBA00008593"/>
    </source>
</evidence>
<reference evidence="13" key="1">
    <citation type="journal article" date="2020" name="Stud. Mycol.">
        <title>101 Dothideomycetes genomes: a test case for predicting lifestyles and emergence of pathogens.</title>
        <authorList>
            <person name="Haridas S."/>
            <person name="Albert R."/>
            <person name="Binder M."/>
            <person name="Bloem J."/>
            <person name="Labutti K."/>
            <person name="Salamov A."/>
            <person name="Andreopoulos B."/>
            <person name="Baker S."/>
            <person name="Barry K."/>
            <person name="Bills G."/>
            <person name="Bluhm B."/>
            <person name="Cannon C."/>
            <person name="Castanera R."/>
            <person name="Culley D."/>
            <person name="Daum C."/>
            <person name="Ezra D."/>
            <person name="Gonzalez J."/>
            <person name="Henrissat B."/>
            <person name="Kuo A."/>
            <person name="Liang C."/>
            <person name="Lipzen A."/>
            <person name="Lutzoni F."/>
            <person name="Magnuson J."/>
            <person name="Mondo S."/>
            <person name="Nolan M."/>
            <person name="Ohm R."/>
            <person name="Pangilinan J."/>
            <person name="Park H.-J."/>
            <person name="Ramirez L."/>
            <person name="Alfaro M."/>
            <person name="Sun H."/>
            <person name="Tritt A."/>
            <person name="Yoshinaga Y."/>
            <person name="Zwiers L.-H."/>
            <person name="Turgeon B."/>
            <person name="Goodwin S."/>
            <person name="Spatafora J."/>
            <person name="Crous P."/>
            <person name="Grigoriev I."/>
        </authorList>
    </citation>
    <scope>NUCLEOTIDE SEQUENCE</scope>
    <source>
        <strain evidence="13">CBS 122681</strain>
    </source>
</reference>
<dbReference type="PANTHER" id="PTHR12271">
    <property type="entry name" value="POLY A POLYMERASE CID PAP -RELATED"/>
    <property type="match status" value="1"/>
</dbReference>
<proteinExistence type="inferred from homology"/>
<feature type="compositionally biased region" description="Polar residues" evidence="10">
    <location>
        <begin position="1"/>
        <end position="28"/>
    </location>
</feature>
<dbReference type="SUPFAM" id="SSF81631">
    <property type="entry name" value="PAP/OAS1 substrate-binding domain"/>
    <property type="match status" value="1"/>
</dbReference>
<evidence type="ECO:0000256" key="6">
    <source>
        <dbReference type="ARBA" id="ARBA00022490"/>
    </source>
</evidence>
<evidence type="ECO:0000313" key="14">
    <source>
        <dbReference type="Proteomes" id="UP000799324"/>
    </source>
</evidence>
<organism evidence="13 14">
    <name type="scientific">Lophiostoma macrostomum CBS 122681</name>
    <dbReference type="NCBI Taxonomy" id="1314788"/>
    <lineage>
        <taxon>Eukaryota</taxon>
        <taxon>Fungi</taxon>
        <taxon>Dikarya</taxon>
        <taxon>Ascomycota</taxon>
        <taxon>Pezizomycotina</taxon>
        <taxon>Dothideomycetes</taxon>
        <taxon>Pleosporomycetidae</taxon>
        <taxon>Pleosporales</taxon>
        <taxon>Lophiostomataceae</taxon>
        <taxon>Lophiostoma</taxon>
    </lineage>
</organism>
<feature type="compositionally biased region" description="Basic and acidic residues" evidence="10">
    <location>
        <begin position="771"/>
        <end position="782"/>
    </location>
</feature>
<accession>A0A6A6TAG9</accession>
<feature type="compositionally biased region" description="Basic and acidic residues" evidence="10">
    <location>
        <begin position="724"/>
        <end position="745"/>
    </location>
</feature>
<dbReference type="Proteomes" id="UP000799324">
    <property type="component" value="Unassembled WGS sequence"/>
</dbReference>
<evidence type="ECO:0000256" key="5">
    <source>
        <dbReference type="ARBA" id="ARBA00012388"/>
    </source>
</evidence>
<dbReference type="EMBL" id="MU004343">
    <property type="protein sequence ID" value="KAF2655898.1"/>
    <property type="molecule type" value="Genomic_DNA"/>
</dbReference>
<keyword evidence="14" id="KW-1185">Reference proteome</keyword>
<comment type="subcellular location">
    <subcellularLocation>
        <location evidence="3">Cytoplasm</location>
    </subcellularLocation>
</comment>
<keyword evidence="9" id="KW-0460">Magnesium</keyword>
<evidence type="ECO:0000256" key="2">
    <source>
        <dbReference type="ARBA" id="ARBA00001946"/>
    </source>
</evidence>
<feature type="compositionally biased region" description="Basic and acidic residues" evidence="10">
    <location>
        <begin position="422"/>
        <end position="444"/>
    </location>
</feature>
<feature type="region of interest" description="Disordered" evidence="10">
    <location>
        <begin position="337"/>
        <end position="380"/>
    </location>
</feature>
<comment type="cofactor">
    <cofactor evidence="2">
        <name>Mg(2+)</name>
        <dbReference type="ChEBI" id="CHEBI:18420"/>
    </cofactor>
</comment>
<evidence type="ECO:0000256" key="10">
    <source>
        <dbReference type="SAM" id="MobiDB-lite"/>
    </source>
</evidence>
<evidence type="ECO:0000259" key="12">
    <source>
        <dbReference type="Pfam" id="PF22600"/>
    </source>
</evidence>
<dbReference type="GO" id="GO:0010605">
    <property type="term" value="P:negative regulation of macromolecule metabolic process"/>
    <property type="evidence" value="ECO:0007669"/>
    <property type="project" value="UniProtKB-ARBA"/>
</dbReference>
<feature type="region of interest" description="Disordered" evidence="10">
    <location>
        <begin position="717"/>
        <end position="782"/>
    </location>
</feature>
<dbReference type="Gene3D" id="3.30.460.10">
    <property type="entry name" value="Beta Polymerase, domain 2"/>
    <property type="match status" value="1"/>
</dbReference>
<evidence type="ECO:0000256" key="7">
    <source>
        <dbReference type="ARBA" id="ARBA00022679"/>
    </source>
</evidence>
<dbReference type="Pfam" id="PF03828">
    <property type="entry name" value="PAP_assoc"/>
    <property type="match status" value="1"/>
</dbReference>
<evidence type="ECO:0000259" key="11">
    <source>
        <dbReference type="Pfam" id="PF03828"/>
    </source>
</evidence>
<dbReference type="OrthoDB" id="407432at2759"/>
<evidence type="ECO:0000256" key="1">
    <source>
        <dbReference type="ARBA" id="ARBA00001936"/>
    </source>
</evidence>
<evidence type="ECO:0000313" key="13">
    <source>
        <dbReference type="EMBL" id="KAF2655898.1"/>
    </source>
</evidence>
<dbReference type="GO" id="GO:0031123">
    <property type="term" value="P:RNA 3'-end processing"/>
    <property type="evidence" value="ECO:0007669"/>
    <property type="project" value="TreeGrafter"/>
</dbReference>
<dbReference type="GO" id="GO:1990817">
    <property type="term" value="F:poly(A) RNA polymerase activity"/>
    <property type="evidence" value="ECO:0007669"/>
    <property type="project" value="UniProtKB-EC"/>
</dbReference>
<keyword evidence="7" id="KW-0808">Transferase</keyword>
<dbReference type="AlphaFoldDB" id="A0A6A6TAG9"/>
<dbReference type="PANTHER" id="PTHR12271:SF40">
    <property type="entry name" value="POLY(A) RNA POLYMERASE GLD2"/>
    <property type="match status" value="1"/>
</dbReference>
<feature type="compositionally biased region" description="Low complexity" evidence="10">
    <location>
        <begin position="58"/>
        <end position="76"/>
    </location>
</feature>